<dbReference type="Proteomes" id="UP000479710">
    <property type="component" value="Unassembled WGS sequence"/>
</dbReference>
<name>A0A6G1FD69_9ORYZ</name>
<dbReference type="EMBL" id="SPHZ02000001">
    <property type="protein sequence ID" value="KAF0934860.1"/>
    <property type="molecule type" value="Genomic_DNA"/>
</dbReference>
<organism evidence="1 2">
    <name type="scientific">Oryza meyeriana var. granulata</name>
    <dbReference type="NCBI Taxonomy" id="110450"/>
    <lineage>
        <taxon>Eukaryota</taxon>
        <taxon>Viridiplantae</taxon>
        <taxon>Streptophyta</taxon>
        <taxon>Embryophyta</taxon>
        <taxon>Tracheophyta</taxon>
        <taxon>Spermatophyta</taxon>
        <taxon>Magnoliopsida</taxon>
        <taxon>Liliopsida</taxon>
        <taxon>Poales</taxon>
        <taxon>Poaceae</taxon>
        <taxon>BOP clade</taxon>
        <taxon>Oryzoideae</taxon>
        <taxon>Oryzeae</taxon>
        <taxon>Oryzinae</taxon>
        <taxon>Oryza</taxon>
        <taxon>Oryza meyeriana</taxon>
    </lineage>
</organism>
<evidence type="ECO:0000313" key="2">
    <source>
        <dbReference type="Proteomes" id="UP000479710"/>
    </source>
</evidence>
<protein>
    <submittedName>
        <fullName evidence="1">Uncharacterized protein</fullName>
    </submittedName>
</protein>
<proteinExistence type="predicted"/>
<accession>A0A6G1FD69</accession>
<dbReference type="OrthoDB" id="714778at2759"/>
<reference evidence="1 2" key="1">
    <citation type="submission" date="2019-11" db="EMBL/GenBank/DDBJ databases">
        <title>Whole genome sequence of Oryza granulata.</title>
        <authorList>
            <person name="Li W."/>
        </authorList>
    </citation>
    <scope>NUCLEOTIDE SEQUENCE [LARGE SCALE GENOMIC DNA]</scope>
    <source>
        <strain evidence="2">cv. Menghai</strain>
        <tissue evidence="1">Leaf</tissue>
    </source>
</reference>
<comment type="caution">
    <text evidence="1">The sequence shown here is derived from an EMBL/GenBank/DDBJ whole genome shotgun (WGS) entry which is preliminary data.</text>
</comment>
<dbReference type="AlphaFoldDB" id="A0A6G1FD69"/>
<gene>
    <name evidence="1" type="ORF">E2562_028864</name>
</gene>
<sequence length="77" mass="8848">MQVVGRYGGIEVYALLGDDGAEYAKSNTWEALFHVDDPGPRAPIAKGKFLDYYDWRAWQDLLTIMVLHNKRMAFELL</sequence>
<evidence type="ECO:0000313" key="1">
    <source>
        <dbReference type="EMBL" id="KAF0934860.1"/>
    </source>
</evidence>
<keyword evidence="2" id="KW-1185">Reference proteome</keyword>